<dbReference type="eggNOG" id="COG0456">
    <property type="taxonomic scope" value="Bacteria"/>
</dbReference>
<dbReference type="CDD" id="cd04301">
    <property type="entry name" value="NAT_SF"/>
    <property type="match status" value="1"/>
</dbReference>
<dbReference type="InterPro" id="IPR016181">
    <property type="entry name" value="Acyl_CoA_acyltransferase"/>
</dbReference>
<evidence type="ECO:0000259" key="1">
    <source>
        <dbReference type="PROSITE" id="PS51186"/>
    </source>
</evidence>
<comment type="caution">
    <text evidence="2">The sequence shown here is derived from an EMBL/GenBank/DDBJ whole genome shotgun (WGS) entry which is preliminary data.</text>
</comment>
<dbReference type="PROSITE" id="PS51186">
    <property type="entry name" value="GNAT"/>
    <property type="match status" value="1"/>
</dbReference>
<dbReference type="GO" id="GO:0016747">
    <property type="term" value="F:acyltransferase activity, transferring groups other than amino-acyl groups"/>
    <property type="evidence" value="ECO:0007669"/>
    <property type="project" value="InterPro"/>
</dbReference>
<dbReference type="SUPFAM" id="SSF55729">
    <property type="entry name" value="Acyl-CoA N-acyltransferases (Nat)"/>
    <property type="match status" value="1"/>
</dbReference>
<dbReference type="Pfam" id="PF00583">
    <property type="entry name" value="Acetyltransf_1"/>
    <property type="match status" value="1"/>
</dbReference>
<reference evidence="2" key="1">
    <citation type="submission" date="2007-11" db="EMBL/GenBank/DDBJ databases">
        <authorList>
            <person name="Fulton L."/>
            <person name="Clifton S."/>
            <person name="Fulton B."/>
            <person name="Xu J."/>
            <person name="Minx P."/>
            <person name="Pepin K.H."/>
            <person name="Johnson M."/>
            <person name="Thiruvilangam P."/>
            <person name="Bhonagiri V."/>
            <person name="Nash W.E."/>
            <person name="Mardis E.R."/>
            <person name="Wilson R.K."/>
        </authorList>
    </citation>
    <scope>NUCLEOTIDE SEQUENCE [LARGE SCALE GENOMIC DNA]</scope>
    <source>
        <strain evidence="2">DSM 17241</strain>
    </source>
</reference>
<organism evidence="2 3">
    <name type="scientific">Anaerotruncus colihominis DSM 17241</name>
    <dbReference type="NCBI Taxonomy" id="445972"/>
    <lineage>
        <taxon>Bacteria</taxon>
        <taxon>Bacillati</taxon>
        <taxon>Bacillota</taxon>
        <taxon>Clostridia</taxon>
        <taxon>Eubacteriales</taxon>
        <taxon>Oscillospiraceae</taxon>
        <taxon>Anaerotruncus</taxon>
    </lineage>
</organism>
<gene>
    <name evidence="2" type="ORF">ANACOL_03480</name>
</gene>
<dbReference type="AlphaFoldDB" id="B0PFA1"/>
<dbReference type="InterPro" id="IPR000182">
    <property type="entry name" value="GNAT_dom"/>
</dbReference>
<feature type="domain" description="N-acetyltransferase" evidence="1">
    <location>
        <begin position="11"/>
        <end position="163"/>
    </location>
</feature>
<dbReference type="EMBL" id="ABGD02000025">
    <property type="protein sequence ID" value="EDS10034.1"/>
    <property type="molecule type" value="Genomic_DNA"/>
</dbReference>
<evidence type="ECO:0000313" key="3">
    <source>
        <dbReference type="Proteomes" id="UP000003803"/>
    </source>
</evidence>
<protein>
    <submittedName>
        <fullName evidence="2">Acetyltransferase, GNAT family</fullName>
    </submittedName>
</protein>
<reference evidence="2" key="2">
    <citation type="submission" date="2013-09" db="EMBL/GenBank/DDBJ databases">
        <title>Draft genome sequence of Anaerotruncus colihominis(DSM 17241).</title>
        <authorList>
            <person name="Sudarsanam P."/>
            <person name="Ley R."/>
            <person name="Guruge J."/>
            <person name="Turnbaugh P.J."/>
            <person name="Mahowald M."/>
            <person name="Liep D."/>
            <person name="Gordon J."/>
        </authorList>
    </citation>
    <scope>NUCLEOTIDE SEQUENCE</scope>
    <source>
        <strain evidence="2">DSM 17241</strain>
    </source>
</reference>
<dbReference type="HOGENOM" id="CLU_105077_1_1_9"/>
<keyword evidence="3" id="KW-1185">Reference proteome</keyword>
<name>B0PFA1_9FIRM</name>
<sequence>MKAIDTRSDRMKLERITDTGHNLYQTALDLYHISFPFHEQREADSQANILHDQEYHFHVIYDKDIFVGMLLYWETERFIYIEHFCILPEFRNMHYGQRILKLLEQQGKIVILEIDPPLDTISNRRKAFYERSGFVKNPYFHIHPPYHRGSPGHKLIIMSSPSEITPEEYVFFKRYLEGRVMKNAYI</sequence>
<dbReference type="Proteomes" id="UP000003803">
    <property type="component" value="Unassembled WGS sequence"/>
</dbReference>
<dbReference type="Gene3D" id="3.40.630.30">
    <property type="match status" value="1"/>
</dbReference>
<evidence type="ECO:0000313" key="2">
    <source>
        <dbReference type="EMBL" id="EDS10034.1"/>
    </source>
</evidence>
<proteinExistence type="predicted"/>
<accession>B0PFA1</accession>